<sequence length="83" mass="8200">MATAMHLSSQLVAEVPEARSPLFSSGVPGVDAVLSGEAGPLSGRAGPLPTAAGPPSARRGQAGASAARHTAVRPPRPLRVVAV</sequence>
<evidence type="ECO:0000313" key="2">
    <source>
        <dbReference type="EMBL" id="GHI60475.1"/>
    </source>
</evidence>
<proteinExistence type="predicted"/>
<feature type="compositionally biased region" description="Low complexity" evidence="1">
    <location>
        <begin position="56"/>
        <end position="68"/>
    </location>
</feature>
<gene>
    <name evidence="2" type="ORF">Saso_21250</name>
</gene>
<dbReference type="Proteomes" id="UP000649259">
    <property type="component" value="Unassembled WGS sequence"/>
</dbReference>
<name>A0ABQ3RX78_9ACTN</name>
<accession>A0ABQ3RX78</accession>
<feature type="region of interest" description="Disordered" evidence="1">
    <location>
        <begin position="19"/>
        <end position="83"/>
    </location>
</feature>
<keyword evidence="3" id="KW-1185">Reference proteome</keyword>
<organism evidence="2 3">
    <name type="scientific">Streptomyces asoensis</name>
    <dbReference type="NCBI Taxonomy" id="249586"/>
    <lineage>
        <taxon>Bacteria</taxon>
        <taxon>Bacillati</taxon>
        <taxon>Actinomycetota</taxon>
        <taxon>Actinomycetes</taxon>
        <taxon>Kitasatosporales</taxon>
        <taxon>Streptomycetaceae</taxon>
        <taxon>Streptomyces</taxon>
    </lineage>
</organism>
<dbReference type="EMBL" id="BNEB01000002">
    <property type="protein sequence ID" value="GHI60475.1"/>
    <property type="molecule type" value="Genomic_DNA"/>
</dbReference>
<reference evidence="3" key="1">
    <citation type="submission" date="2023-07" db="EMBL/GenBank/DDBJ databases">
        <title>Whole genome shotgun sequence of Streptomyces cacaoi subsp. asoensis NBRC 13813.</title>
        <authorList>
            <person name="Komaki H."/>
            <person name="Tamura T."/>
        </authorList>
    </citation>
    <scope>NUCLEOTIDE SEQUENCE [LARGE SCALE GENOMIC DNA]</scope>
    <source>
        <strain evidence="3">NBRC 13813</strain>
    </source>
</reference>
<evidence type="ECO:0000313" key="3">
    <source>
        <dbReference type="Proteomes" id="UP000649259"/>
    </source>
</evidence>
<comment type="caution">
    <text evidence="2">The sequence shown here is derived from an EMBL/GenBank/DDBJ whole genome shotgun (WGS) entry which is preliminary data.</text>
</comment>
<protein>
    <submittedName>
        <fullName evidence="2">Uncharacterized protein</fullName>
    </submittedName>
</protein>
<evidence type="ECO:0000256" key="1">
    <source>
        <dbReference type="SAM" id="MobiDB-lite"/>
    </source>
</evidence>